<dbReference type="CDD" id="cd03230">
    <property type="entry name" value="ABC_DR_subfamily_A"/>
    <property type="match status" value="1"/>
</dbReference>
<dbReference type="Pfam" id="PF00005">
    <property type="entry name" value="ABC_tran"/>
    <property type="match status" value="1"/>
</dbReference>
<dbReference type="GO" id="GO:0005524">
    <property type="term" value="F:ATP binding"/>
    <property type="evidence" value="ECO:0007669"/>
    <property type="project" value="UniProtKB-KW"/>
</dbReference>
<keyword evidence="4 6" id="KW-0067">ATP-binding</keyword>
<dbReference type="KEGG" id="thu:AC731_012905"/>
<keyword evidence="3" id="KW-0547">Nucleotide-binding</keyword>
<keyword evidence="2" id="KW-1003">Cell membrane</keyword>
<dbReference type="InterPro" id="IPR003439">
    <property type="entry name" value="ABC_transporter-like_ATP-bd"/>
</dbReference>
<protein>
    <submittedName>
        <fullName evidence="6">ABC transporter ATP-binding protein</fullName>
    </submittedName>
</protein>
<evidence type="ECO:0000256" key="4">
    <source>
        <dbReference type="ARBA" id="ARBA00022840"/>
    </source>
</evidence>
<dbReference type="InterPro" id="IPR051782">
    <property type="entry name" value="ABC_Transporter_VariousFunc"/>
</dbReference>
<keyword evidence="2" id="KW-0472">Membrane</keyword>
<evidence type="ECO:0000256" key="3">
    <source>
        <dbReference type="ARBA" id="ARBA00022741"/>
    </source>
</evidence>
<dbReference type="InterPro" id="IPR003593">
    <property type="entry name" value="AAA+_ATPase"/>
</dbReference>
<evidence type="ECO:0000313" key="7">
    <source>
        <dbReference type="Proteomes" id="UP000036902"/>
    </source>
</evidence>
<dbReference type="RefSeq" id="WP_048706636.1">
    <property type="nucleotide sequence ID" value="NZ_CP014646.1"/>
</dbReference>
<sequence>MTPALEFHSVSKIFRSRGKTVQALRNVSFDVTEGEVFGFVGPNGAGKSTTIKVMLDVINDYEGEVKLYGVSAREAESRKGIAYVPESPALYEQFTPLEILRMALDMYGIRRPDADAWCMQWLERFSVAQNAKRRIRELSKGNAQRVALAHALVVSPRLLVLDEPLSGLDPVGRKDVVDILAEYKREGGAIFFTSHVLHDVERIADRFGFIHQGELLTTRSPRDLVSERADRFIVRYQASTPLDGEHAAIREGEYEQELDEAALPAFLTRLQAEAGRLVTVKPAVSLETVFFKILEGQKPA</sequence>
<dbReference type="EMBL" id="CP014646">
    <property type="protein sequence ID" value="AMO37754.1"/>
    <property type="molecule type" value="Genomic_DNA"/>
</dbReference>
<dbReference type="PANTHER" id="PTHR42939:SF1">
    <property type="entry name" value="ABC TRANSPORTER ATP-BINDING PROTEIN ALBC-RELATED"/>
    <property type="match status" value="1"/>
</dbReference>
<evidence type="ECO:0000259" key="5">
    <source>
        <dbReference type="PROSITE" id="PS50893"/>
    </source>
</evidence>
<proteinExistence type="predicted"/>
<dbReference type="SMART" id="SM00382">
    <property type="entry name" value="AAA"/>
    <property type="match status" value="1"/>
</dbReference>
<keyword evidence="7" id="KW-1185">Reference proteome</keyword>
<evidence type="ECO:0000256" key="1">
    <source>
        <dbReference type="ARBA" id="ARBA00022448"/>
    </source>
</evidence>
<organism evidence="6 7">
    <name type="scientific">Thauera humireducens</name>
    <dbReference type="NCBI Taxonomy" id="1134435"/>
    <lineage>
        <taxon>Bacteria</taxon>
        <taxon>Pseudomonadati</taxon>
        <taxon>Pseudomonadota</taxon>
        <taxon>Betaproteobacteria</taxon>
        <taxon>Rhodocyclales</taxon>
        <taxon>Zoogloeaceae</taxon>
        <taxon>Thauera</taxon>
    </lineage>
</organism>
<evidence type="ECO:0000256" key="2">
    <source>
        <dbReference type="ARBA" id="ARBA00022475"/>
    </source>
</evidence>
<dbReference type="GO" id="GO:0016887">
    <property type="term" value="F:ATP hydrolysis activity"/>
    <property type="evidence" value="ECO:0007669"/>
    <property type="project" value="InterPro"/>
</dbReference>
<dbReference type="Proteomes" id="UP000036902">
    <property type="component" value="Chromosome"/>
</dbReference>
<accession>A0A127K7V7</accession>
<name>A0A127K7V7_9RHOO</name>
<dbReference type="SUPFAM" id="SSF52540">
    <property type="entry name" value="P-loop containing nucleoside triphosphate hydrolases"/>
    <property type="match status" value="1"/>
</dbReference>
<feature type="domain" description="ABC transporter" evidence="5">
    <location>
        <begin position="5"/>
        <end position="237"/>
    </location>
</feature>
<dbReference type="STRING" id="1134435.AC731_012905"/>
<keyword evidence="1" id="KW-0813">Transport</keyword>
<gene>
    <name evidence="6" type="ORF">AC731_012905</name>
</gene>
<dbReference type="Gene3D" id="3.40.50.300">
    <property type="entry name" value="P-loop containing nucleotide triphosphate hydrolases"/>
    <property type="match status" value="1"/>
</dbReference>
<dbReference type="PANTHER" id="PTHR42939">
    <property type="entry name" value="ABC TRANSPORTER ATP-BINDING PROTEIN ALBC-RELATED"/>
    <property type="match status" value="1"/>
</dbReference>
<dbReference type="InterPro" id="IPR027417">
    <property type="entry name" value="P-loop_NTPase"/>
</dbReference>
<dbReference type="AlphaFoldDB" id="A0A127K7V7"/>
<evidence type="ECO:0000313" key="6">
    <source>
        <dbReference type="EMBL" id="AMO37754.1"/>
    </source>
</evidence>
<dbReference type="PROSITE" id="PS50893">
    <property type="entry name" value="ABC_TRANSPORTER_2"/>
    <property type="match status" value="1"/>
</dbReference>
<reference evidence="7" key="1">
    <citation type="submission" date="2016-03" db="EMBL/GenBank/DDBJ databases">
        <authorList>
            <person name="Ma C."/>
            <person name="Zhou S."/>
            <person name="Yang G."/>
        </authorList>
    </citation>
    <scope>NUCLEOTIDE SEQUENCE [LARGE SCALE GENOMIC DNA]</scope>
    <source>
        <strain evidence="7">SgZ-1</strain>
    </source>
</reference>